<feature type="domain" description="Transcription regulator AsnC/Lrp ligand binding" evidence="1">
    <location>
        <begin position="6"/>
        <end position="68"/>
    </location>
</feature>
<keyword evidence="3" id="KW-1185">Reference proteome</keyword>
<evidence type="ECO:0000313" key="3">
    <source>
        <dbReference type="Proteomes" id="UP001597286"/>
    </source>
</evidence>
<dbReference type="RefSeq" id="WP_378483847.1">
    <property type="nucleotide sequence ID" value="NZ_JBHUFB010000006.1"/>
</dbReference>
<dbReference type="Pfam" id="PF01037">
    <property type="entry name" value="AsnC_trans_reg"/>
    <property type="match status" value="1"/>
</dbReference>
<evidence type="ECO:0000259" key="1">
    <source>
        <dbReference type="Pfam" id="PF01037"/>
    </source>
</evidence>
<accession>A0ABW4NYN4</accession>
<proteinExistence type="predicted"/>
<dbReference type="EMBL" id="JBHUFB010000006">
    <property type="protein sequence ID" value="MFD1811296.1"/>
    <property type="molecule type" value="Genomic_DNA"/>
</dbReference>
<dbReference type="SUPFAM" id="SSF54909">
    <property type="entry name" value="Dimeric alpha+beta barrel"/>
    <property type="match status" value="1"/>
</dbReference>
<dbReference type="InterPro" id="IPR011008">
    <property type="entry name" value="Dimeric_a/b-barrel"/>
</dbReference>
<dbReference type="Proteomes" id="UP001597286">
    <property type="component" value="Unassembled WGS sequence"/>
</dbReference>
<organism evidence="2 3">
    <name type="scientific">Rhodococcus gannanensis</name>
    <dbReference type="NCBI Taxonomy" id="1960308"/>
    <lineage>
        <taxon>Bacteria</taxon>
        <taxon>Bacillati</taxon>
        <taxon>Actinomycetota</taxon>
        <taxon>Actinomycetes</taxon>
        <taxon>Mycobacteriales</taxon>
        <taxon>Nocardiaceae</taxon>
        <taxon>Rhodococcus</taxon>
    </lineage>
</organism>
<sequence>MAQAYILIQTEVGKATTIAERIRQLPGVLTAEDVVGPYDVVARIDGRTDSGLSPVVAGIRQVAGITRTLMCEVPTPA</sequence>
<evidence type="ECO:0000313" key="2">
    <source>
        <dbReference type="EMBL" id="MFD1811296.1"/>
    </source>
</evidence>
<dbReference type="InterPro" id="IPR019887">
    <property type="entry name" value="Tscrpt_reg_AsnC/Lrp_C"/>
</dbReference>
<protein>
    <submittedName>
        <fullName evidence="2">Lrp/AsnC ligand binding domain-containing protein</fullName>
    </submittedName>
</protein>
<comment type="caution">
    <text evidence="2">The sequence shown here is derived from an EMBL/GenBank/DDBJ whole genome shotgun (WGS) entry which is preliminary data.</text>
</comment>
<dbReference type="Gene3D" id="3.30.70.920">
    <property type="match status" value="1"/>
</dbReference>
<gene>
    <name evidence="2" type="ORF">ACFSJG_03650</name>
</gene>
<reference evidence="3" key="1">
    <citation type="journal article" date="2019" name="Int. J. Syst. Evol. Microbiol.">
        <title>The Global Catalogue of Microorganisms (GCM) 10K type strain sequencing project: providing services to taxonomists for standard genome sequencing and annotation.</title>
        <authorList>
            <consortium name="The Broad Institute Genomics Platform"/>
            <consortium name="The Broad Institute Genome Sequencing Center for Infectious Disease"/>
            <person name="Wu L."/>
            <person name="Ma J."/>
        </authorList>
    </citation>
    <scope>NUCLEOTIDE SEQUENCE [LARGE SCALE GENOMIC DNA]</scope>
    <source>
        <strain evidence="3">DT72</strain>
    </source>
</reference>
<name>A0ABW4NYN4_9NOCA</name>